<evidence type="ECO:0000313" key="2">
    <source>
        <dbReference type="Proteomes" id="UP000007590"/>
    </source>
</evidence>
<dbReference type="EMBL" id="CP003349">
    <property type="protein sequence ID" value="AFD08863.1"/>
    <property type="molecule type" value="Genomic_DNA"/>
</dbReference>
<gene>
    <name evidence="1" type="ordered locus">Solca_3866</name>
</gene>
<dbReference type="AlphaFoldDB" id="H8KLH6"/>
<dbReference type="Pfam" id="PF10127">
    <property type="entry name" value="RlaP"/>
    <property type="match status" value="1"/>
</dbReference>
<dbReference type="eggNOG" id="COG3541">
    <property type="taxonomic scope" value="Bacteria"/>
</dbReference>
<accession>H8KLH6</accession>
<dbReference type="Proteomes" id="UP000007590">
    <property type="component" value="Chromosome"/>
</dbReference>
<dbReference type="RefSeq" id="WP_014682086.1">
    <property type="nucleotide sequence ID" value="NC_017770.1"/>
</dbReference>
<dbReference type="HOGENOM" id="CLU_084690_0_0_10"/>
<keyword evidence="2" id="KW-1185">Reference proteome</keyword>
<sequence>MFTTIQQKLIELENLHKIKILYACESGSRAWGFESTDSDYDVRFIYLQQPEVYLEIDEPKDTLDIPINDVLDINGWDLRKALKLLRKSNMPLFEWLQSPVVYKQDAHFLNELKQLMPVYFSPRASMHHYLSMANNCFENDLQSKRVKLKKYFYTLRPLLAAQWIAEKNEFPPMEFSVLRTLVNDKNWDAAIDSLLVEKKAADEKSLTEQVPLLHSFITTGLENYKSVASTFDKSGYSTALLNQFFRKQLNGFSSGT</sequence>
<dbReference type="OrthoDB" id="9796845at2"/>
<dbReference type="PANTHER" id="PTHR34817">
    <property type="entry name" value="NUCLEOTIDYLTRANSFERASE"/>
    <property type="match status" value="1"/>
</dbReference>
<dbReference type="PANTHER" id="PTHR34817:SF2">
    <property type="entry name" value="NUCLEOTIDYLTRANSFERASE"/>
    <property type="match status" value="1"/>
</dbReference>
<dbReference type="KEGG" id="scn:Solca_3866"/>
<name>H8KLH6_SOLCM</name>
<reference evidence="1" key="1">
    <citation type="submission" date="2012-02" db="EMBL/GenBank/DDBJ databases">
        <title>The complete genome of Solitalea canadensis DSM 3403.</title>
        <authorList>
            <consortium name="US DOE Joint Genome Institute (JGI-PGF)"/>
            <person name="Lucas S."/>
            <person name="Copeland A."/>
            <person name="Lapidus A."/>
            <person name="Glavina del Rio T."/>
            <person name="Dalin E."/>
            <person name="Tice H."/>
            <person name="Bruce D."/>
            <person name="Goodwin L."/>
            <person name="Pitluck S."/>
            <person name="Peters L."/>
            <person name="Ovchinnikova G."/>
            <person name="Lu M."/>
            <person name="Kyrpides N."/>
            <person name="Mavromatis K."/>
            <person name="Ivanova N."/>
            <person name="Brettin T."/>
            <person name="Detter J.C."/>
            <person name="Han C."/>
            <person name="Larimer F."/>
            <person name="Land M."/>
            <person name="Hauser L."/>
            <person name="Markowitz V."/>
            <person name="Cheng J.-F."/>
            <person name="Hugenholtz P."/>
            <person name="Woyke T."/>
            <person name="Wu D."/>
            <person name="Spring S."/>
            <person name="Schroeder M."/>
            <person name="Kopitz M."/>
            <person name="Brambilla E."/>
            <person name="Klenk H.-P."/>
            <person name="Eisen J.A."/>
        </authorList>
    </citation>
    <scope>NUCLEOTIDE SEQUENCE</scope>
    <source>
        <strain evidence="1">DSM 3403</strain>
    </source>
</reference>
<dbReference type="GO" id="GO:0016740">
    <property type="term" value="F:transferase activity"/>
    <property type="evidence" value="ECO:0007669"/>
    <property type="project" value="UniProtKB-KW"/>
</dbReference>
<dbReference type="InterPro" id="IPR018775">
    <property type="entry name" value="RlaP"/>
</dbReference>
<evidence type="ECO:0000313" key="1">
    <source>
        <dbReference type="EMBL" id="AFD08863.1"/>
    </source>
</evidence>
<dbReference type="STRING" id="929556.Solca_3866"/>
<protein>
    <submittedName>
        <fullName evidence="1">Putative nucleotidyltransferase</fullName>
    </submittedName>
</protein>
<proteinExistence type="predicted"/>
<keyword evidence="1" id="KW-0808">Transferase</keyword>
<organism evidence="1 2">
    <name type="scientific">Solitalea canadensis (strain ATCC 29591 / DSM 3403 / JCM 21819 / LMG 8368 / NBRC 15130 / NCIMB 12057 / USAM 9D)</name>
    <name type="common">Flexibacter canadensis</name>
    <dbReference type="NCBI Taxonomy" id="929556"/>
    <lineage>
        <taxon>Bacteria</taxon>
        <taxon>Pseudomonadati</taxon>
        <taxon>Bacteroidota</taxon>
        <taxon>Sphingobacteriia</taxon>
        <taxon>Sphingobacteriales</taxon>
        <taxon>Sphingobacteriaceae</taxon>
        <taxon>Solitalea</taxon>
    </lineage>
</organism>